<gene>
    <name evidence="3" type="ORF">PISMIDRAFT_679941</name>
</gene>
<keyword evidence="1" id="KW-0812">Transmembrane</keyword>
<evidence type="ECO:0000256" key="1">
    <source>
        <dbReference type="SAM" id="Phobius"/>
    </source>
</evidence>
<dbReference type="HOGENOM" id="CLU_2741007_0_0_1"/>
<reference evidence="3 4" key="1">
    <citation type="submission" date="2014-04" db="EMBL/GenBank/DDBJ databases">
        <authorList>
            <consortium name="DOE Joint Genome Institute"/>
            <person name="Kuo A."/>
            <person name="Kohler A."/>
            <person name="Costa M.D."/>
            <person name="Nagy L.G."/>
            <person name="Floudas D."/>
            <person name="Copeland A."/>
            <person name="Barry K.W."/>
            <person name="Cichocki N."/>
            <person name="Veneault-Fourrey C."/>
            <person name="LaButti K."/>
            <person name="Lindquist E.A."/>
            <person name="Lipzen A."/>
            <person name="Lundell T."/>
            <person name="Morin E."/>
            <person name="Murat C."/>
            <person name="Sun H."/>
            <person name="Tunlid A."/>
            <person name="Henrissat B."/>
            <person name="Grigoriev I.V."/>
            <person name="Hibbett D.S."/>
            <person name="Martin F."/>
            <person name="Nordberg H.P."/>
            <person name="Cantor M.N."/>
            <person name="Hua S.X."/>
        </authorList>
    </citation>
    <scope>NUCLEOTIDE SEQUENCE [LARGE SCALE GENOMIC DNA]</scope>
    <source>
        <strain evidence="3 4">441</strain>
    </source>
</reference>
<name>A0A0C9Z9Q1_9AGAM</name>
<keyword evidence="1" id="KW-0472">Membrane</keyword>
<proteinExistence type="predicted"/>
<evidence type="ECO:0008006" key="5">
    <source>
        <dbReference type="Google" id="ProtNLM"/>
    </source>
</evidence>
<dbReference type="AlphaFoldDB" id="A0A0C9Z9Q1"/>
<feature type="signal peptide" evidence="2">
    <location>
        <begin position="1"/>
        <end position="26"/>
    </location>
</feature>
<dbReference type="EMBL" id="KN833736">
    <property type="protein sequence ID" value="KIK22724.1"/>
    <property type="molecule type" value="Genomic_DNA"/>
</dbReference>
<evidence type="ECO:0000256" key="2">
    <source>
        <dbReference type="SAM" id="SignalP"/>
    </source>
</evidence>
<dbReference type="Proteomes" id="UP000054018">
    <property type="component" value="Unassembled WGS sequence"/>
</dbReference>
<evidence type="ECO:0000313" key="3">
    <source>
        <dbReference type="EMBL" id="KIK22724.1"/>
    </source>
</evidence>
<protein>
    <recommendedName>
        <fullName evidence="5">Secreted peptide</fullName>
    </recommendedName>
</protein>
<sequence length="71" mass="8253">MHSHSALLLLLTFATFIWVPIRGVASVWHDKCIILVCRMWDEYRRAPYPICLVRPFLVAMFLATYVVSSAR</sequence>
<feature type="transmembrane region" description="Helical" evidence="1">
    <location>
        <begin position="47"/>
        <end position="67"/>
    </location>
</feature>
<reference evidence="4" key="2">
    <citation type="submission" date="2015-01" db="EMBL/GenBank/DDBJ databases">
        <title>Evolutionary Origins and Diversification of the Mycorrhizal Mutualists.</title>
        <authorList>
            <consortium name="DOE Joint Genome Institute"/>
            <consortium name="Mycorrhizal Genomics Consortium"/>
            <person name="Kohler A."/>
            <person name="Kuo A."/>
            <person name="Nagy L.G."/>
            <person name="Floudas D."/>
            <person name="Copeland A."/>
            <person name="Barry K.W."/>
            <person name="Cichocki N."/>
            <person name="Veneault-Fourrey C."/>
            <person name="LaButti K."/>
            <person name="Lindquist E.A."/>
            <person name="Lipzen A."/>
            <person name="Lundell T."/>
            <person name="Morin E."/>
            <person name="Murat C."/>
            <person name="Riley R."/>
            <person name="Ohm R."/>
            <person name="Sun H."/>
            <person name="Tunlid A."/>
            <person name="Henrissat B."/>
            <person name="Grigoriev I.V."/>
            <person name="Hibbett D.S."/>
            <person name="Martin F."/>
        </authorList>
    </citation>
    <scope>NUCLEOTIDE SEQUENCE [LARGE SCALE GENOMIC DNA]</scope>
    <source>
        <strain evidence="4">441</strain>
    </source>
</reference>
<keyword evidence="1" id="KW-1133">Transmembrane helix</keyword>
<evidence type="ECO:0000313" key="4">
    <source>
        <dbReference type="Proteomes" id="UP000054018"/>
    </source>
</evidence>
<keyword evidence="4" id="KW-1185">Reference proteome</keyword>
<organism evidence="3 4">
    <name type="scientific">Pisolithus microcarpus 441</name>
    <dbReference type="NCBI Taxonomy" id="765257"/>
    <lineage>
        <taxon>Eukaryota</taxon>
        <taxon>Fungi</taxon>
        <taxon>Dikarya</taxon>
        <taxon>Basidiomycota</taxon>
        <taxon>Agaricomycotina</taxon>
        <taxon>Agaricomycetes</taxon>
        <taxon>Agaricomycetidae</taxon>
        <taxon>Boletales</taxon>
        <taxon>Sclerodermatineae</taxon>
        <taxon>Pisolithaceae</taxon>
        <taxon>Pisolithus</taxon>
    </lineage>
</organism>
<keyword evidence="2" id="KW-0732">Signal</keyword>
<feature type="chain" id="PRO_5002223614" description="Secreted peptide" evidence="2">
    <location>
        <begin position="27"/>
        <end position="71"/>
    </location>
</feature>
<accession>A0A0C9Z9Q1</accession>